<dbReference type="InterPro" id="IPR011330">
    <property type="entry name" value="Glyco_hydro/deAcase_b/a-brl"/>
</dbReference>
<dbReference type="GO" id="GO:0005975">
    <property type="term" value="P:carbohydrate metabolic process"/>
    <property type="evidence" value="ECO:0007669"/>
    <property type="project" value="InterPro"/>
</dbReference>
<dbReference type="Gene3D" id="3.20.20.370">
    <property type="entry name" value="Glycoside hydrolase/deacetylase"/>
    <property type="match status" value="1"/>
</dbReference>
<evidence type="ECO:0000313" key="2">
    <source>
        <dbReference type="EMBL" id="MBF4766215.1"/>
    </source>
</evidence>
<dbReference type="PANTHER" id="PTHR43123">
    <property type="entry name" value="POLYSACCHARIDE DEACETYLASE-RELATED"/>
    <property type="match status" value="1"/>
</dbReference>
<comment type="caution">
    <text evidence="2">The sequence shown here is derived from an EMBL/GenBank/DDBJ whole genome shotgun (WGS) entry which is preliminary data.</text>
</comment>
<feature type="domain" description="NodB homology" evidence="1">
    <location>
        <begin position="46"/>
        <end position="265"/>
    </location>
</feature>
<sequence length="285" mass="32595">MDGSSFWPNDARLVLTLSLMFEAGAEVRPDSIYLGPLGPIEDGYRDIPGETYFEYGWTEAIPRLLDTFDKYDMKVTVFPVAKAAQRQPDLIKDMVARGHEIAAHGVTWVPQYKMGYDEEREFVFESARIIKELTGKQPLGWNCWGLRGTPDTLDLLQEAGFKYHIDEVSRDEPFVRVLKSGEPFAVVPYTLHNNDLLCFEALGYSTQAWLEQLKDEFDYLYAEGATRRRMMPLPCHDRTLGRPGRMKVFEEFLDYALGHEGVVFMKREDIADVVLGEYPDVITAS</sequence>
<dbReference type="EMBL" id="JADKPO010000001">
    <property type="protein sequence ID" value="MBF4766215.1"/>
    <property type="molecule type" value="Genomic_DNA"/>
</dbReference>
<dbReference type="SUPFAM" id="SSF88713">
    <property type="entry name" value="Glycoside hydrolase/deacetylase"/>
    <property type="match status" value="1"/>
</dbReference>
<name>A0A930YN33_9ACTN</name>
<dbReference type="InterPro" id="IPR002509">
    <property type="entry name" value="NODB_dom"/>
</dbReference>
<evidence type="ECO:0000259" key="1">
    <source>
        <dbReference type="PROSITE" id="PS51677"/>
    </source>
</evidence>
<protein>
    <submittedName>
        <fullName evidence="2">Polysaccharide deacetylase family protein</fullName>
    </submittedName>
</protein>
<reference evidence="2" key="1">
    <citation type="submission" date="2020-11" db="EMBL/GenBank/DDBJ databases">
        <title>Nocardioides cynanchi sp. nov., isolated from soil of rhizosphere of Cynanchum wilfordii.</title>
        <authorList>
            <person name="Lee J.-S."/>
            <person name="Suh M.K."/>
            <person name="Kim J.-S."/>
        </authorList>
    </citation>
    <scope>NUCLEOTIDE SEQUENCE</scope>
    <source>
        <strain evidence="2">KCTC 19276</strain>
    </source>
</reference>
<evidence type="ECO:0000313" key="3">
    <source>
        <dbReference type="Proteomes" id="UP000660668"/>
    </source>
</evidence>
<dbReference type="Proteomes" id="UP000660668">
    <property type="component" value="Unassembled WGS sequence"/>
</dbReference>
<gene>
    <name evidence="2" type="ORF">ISU10_00355</name>
</gene>
<dbReference type="RefSeq" id="WP_194694374.1">
    <property type="nucleotide sequence ID" value="NZ_JADKPO010000001.1"/>
</dbReference>
<keyword evidence="3" id="KW-1185">Reference proteome</keyword>
<dbReference type="GO" id="GO:0016810">
    <property type="term" value="F:hydrolase activity, acting on carbon-nitrogen (but not peptide) bonds"/>
    <property type="evidence" value="ECO:0007669"/>
    <property type="project" value="InterPro"/>
</dbReference>
<organism evidence="2 3">
    <name type="scientific">Nocardioides agariphilus</name>
    <dbReference type="NCBI Taxonomy" id="433664"/>
    <lineage>
        <taxon>Bacteria</taxon>
        <taxon>Bacillati</taxon>
        <taxon>Actinomycetota</taxon>
        <taxon>Actinomycetes</taxon>
        <taxon>Propionibacteriales</taxon>
        <taxon>Nocardioidaceae</taxon>
        <taxon>Nocardioides</taxon>
    </lineage>
</organism>
<dbReference type="AlphaFoldDB" id="A0A930YN33"/>
<dbReference type="PROSITE" id="PS51677">
    <property type="entry name" value="NODB"/>
    <property type="match status" value="1"/>
</dbReference>
<accession>A0A930YN33</accession>
<dbReference type="Pfam" id="PF01522">
    <property type="entry name" value="Polysacc_deac_1"/>
    <property type="match status" value="1"/>
</dbReference>
<dbReference type="PANTHER" id="PTHR43123:SF1">
    <property type="entry name" value="POLYSACCHARIDE DEACETYLASE-RELATED"/>
    <property type="match status" value="1"/>
</dbReference>
<proteinExistence type="predicted"/>